<evidence type="ECO:0000256" key="1">
    <source>
        <dbReference type="ARBA" id="ARBA00023172"/>
    </source>
</evidence>
<dbReference type="GO" id="GO:0006310">
    <property type="term" value="P:DNA recombination"/>
    <property type="evidence" value="ECO:0007669"/>
    <property type="project" value="UniProtKB-KW"/>
</dbReference>
<feature type="compositionally biased region" description="Polar residues" evidence="2">
    <location>
        <begin position="240"/>
        <end position="249"/>
    </location>
</feature>
<evidence type="ECO:0000256" key="2">
    <source>
        <dbReference type="SAM" id="MobiDB-lite"/>
    </source>
</evidence>
<dbReference type="SUPFAM" id="SSF56349">
    <property type="entry name" value="DNA breaking-rejoining enzymes"/>
    <property type="match status" value="1"/>
</dbReference>
<dbReference type="CDD" id="cd03714">
    <property type="entry name" value="RT_DIRS1"/>
    <property type="match status" value="1"/>
</dbReference>
<dbReference type="GO" id="GO:0015074">
    <property type="term" value="P:DNA integration"/>
    <property type="evidence" value="ECO:0007669"/>
    <property type="project" value="InterPro"/>
</dbReference>
<dbReference type="InterPro" id="IPR011010">
    <property type="entry name" value="DNA_brk_join_enz"/>
</dbReference>
<protein>
    <recommendedName>
        <fullName evidence="3">Reverse transcriptase domain-containing protein</fullName>
    </recommendedName>
</protein>
<dbReference type="GO" id="GO:0003677">
    <property type="term" value="F:DNA binding"/>
    <property type="evidence" value="ECO:0007669"/>
    <property type="project" value="InterPro"/>
</dbReference>
<dbReference type="CDD" id="cd09275">
    <property type="entry name" value="RNase_HI_RT_DIRS1"/>
    <property type="match status" value="1"/>
</dbReference>
<organism evidence="4 5">
    <name type="scientific">Umbelopsis vinacea</name>
    <dbReference type="NCBI Taxonomy" id="44442"/>
    <lineage>
        <taxon>Eukaryota</taxon>
        <taxon>Fungi</taxon>
        <taxon>Fungi incertae sedis</taxon>
        <taxon>Mucoromycota</taxon>
        <taxon>Mucoromycotina</taxon>
        <taxon>Umbelopsidomycetes</taxon>
        <taxon>Umbelopsidales</taxon>
        <taxon>Umbelopsidaceae</taxon>
        <taxon>Umbelopsis</taxon>
    </lineage>
</organism>
<dbReference type="SUPFAM" id="SSF56672">
    <property type="entry name" value="DNA/RNA polymerases"/>
    <property type="match status" value="1"/>
</dbReference>
<dbReference type="PANTHER" id="PTHR33050">
    <property type="entry name" value="REVERSE TRANSCRIPTASE DOMAIN-CONTAINING PROTEIN"/>
    <property type="match status" value="1"/>
</dbReference>
<feature type="region of interest" description="Disordered" evidence="2">
    <location>
        <begin position="41"/>
        <end position="60"/>
    </location>
</feature>
<dbReference type="InterPro" id="IPR043128">
    <property type="entry name" value="Rev_trsase/Diguanyl_cyclase"/>
</dbReference>
<accession>A0A8H7Q7U4</accession>
<sequence length="1213" mass="137574">MSNEHQSTSINVSQTTPSAVPSAEEMRYTIERLAARLDLLERGSGEQSSMDTTPTGIDDAIQERTPDRDFLPYARFREALPSLQKDFFRSQMPEADRRKFLSECPRNLERIYQPPPLNSVAMGHASKRYDAQLSDVQYRLSGLTRPMDFFLHRVLTQESVTVDEAVDFINVMHELLMDTASHVTQLRIDNMYRGAGIQGQAPRLLNCNPAPLVDTKELLDHVNLQRSWSSIGRRPKRGKANSTSDQAITDHSPRDSNHGVQHKAPQVQLGGRLHQFQQAWDRLTDERWVRSIIQHGFKIPFSTPPPLSLGICSKQPHHNQKEYQAIEDEIIQLLAKNAIEPTSGSWGFHSHLFTIPKKTGERRPVLNLRPLNQFVQRRHFKMETLKTTCQMINTGDYLTSIDLSDAFLHVLIHHASRRYLRFQWENNTFQFRVLPFGLSLSPLVFTKILRPVLKWARRKGIRLAAYLDDILIVAKDQATSKNHTHLVLSKLRELGFLVKLSKSSLIPQQQIQHLGFQIDSAQMTLKVPKEKVRDLRRDALRMLHTGKSTIRQVASFVGKAQSLTAAVFPARLKSRYLMMAKNQALRHTNDWSHACPLTPLAIQELEWWRDKLSQWNGLGLLPVNPQYEIYTDASQSGWGIVCNQRIWSQSWNATELPFHINYKELLVIWKVVQLRQFQGKILRIYCDNTTTIAYVNKFGGTISPLLTDLATKIWDWCLKTNTRLTLAYVPTHFNPADSPSRRLDAQLEWQISKEYFNYLNKRWGPHQVCHLASASNSNAHGRSIVPVDQPRSSICLSTLEPYHASHQQSTSRTHQHDVDHTAMDVGNVVPYDTLTIQSSSTDSTSPSRTSSARPRSPSAPEEPSLAVSGLGLKMRRLTAEGVDERALTIIASAQGRTQARKDNLQDRYIRWCLSHSCNPQSPASLVNFLADARITRGLAASTLQAYRSTLLDLFEDRQAAASSAPLQTFLQAINSQTVRQEKNTSVDINPVTHHFRNLGSNSLLPIAQLTSKLCWLLGVCGFLRASDIERICLDASDWQSHPNKLILVVVGPKEKRSGQRVRRTVYIDAHPETALCPVSAFRTYVARHASFPCRKPHPWLEHVTINYLMRHVHDHSKPLFAQRINNHIKRIMALLPASDRRIRARALGATRAVLAGASVDEIVAHGHWSSKTIFNEFYRLSTESRANFTALTLNTSDLSPALNSQSMDPPSEV</sequence>
<dbReference type="Gene3D" id="3.10.10.10">
    <property type="entry name" value="HIV Type 1 Reverse Transcriptase, subunit A, domain 1"/>
    <property type="match status" value="1"/>
</dbReference>
<evidence type="ECO:0000313" key="5">
    <source>
        <dbReference type="Proteomes" id="UP000612746"/>
    </source>
</evidence>
<dbReference type="PROSITE" id="PS50878">
    <property type="entry name" value="RT_POL"/>
    <property type="match status" value="1"/>
</dbReference>
<dbReference type="Proteomes" id="UP000612746">
    <property type="component" value="Unassembled WGS sequence"/>
</dbReference>
<feature type="region of interest" description="Disordered" evidence="2">
    <location>
        <begin position="230"/>
        <end position="265"/>
    </location>
</feature>
<dbReference type="OrthoDB" id="2400069at2759"/>
<dbReference type="EMBL" id="JAEPRA010000004">
    <property type="protein sequence ID" value="KAG2186823.1"/>
    <property type="molecule type" value="Genomic_DNA"/>
</dbReference>
<dbReference type="InterPro" id="IPR000477">
    <property type="entry name" value="RT_dom"/>
</dbReference>
<dbReference type="PANTHER" id="PTHR33050:SF7">
    <property type="entry name" value="RIBONUCLEASE H"/>
    <property type="match status" value="1"/>
</dbReference>
<feature type="compositionally biased region" description="Low complexity" evidence="2">
    <location>
        <begin position="838"/>
        <end position="864"/>
    </location>
</feature>
<feature type="compositionally biased region" description="Polar residues" evidence="2">
    <location>
        <begin position="1"/>
        <end position="19"/>
    </location>
</feature>
<dbReference type="InterPro" id="IPR013762">
    <property type="entry name" value="Integrase-like_cat_sf"/>
</dbReference>
<dbReference type="Pfam" id="PF00078">
    <property type="entry name" value="RVT_1"/>
    <property type="match status" value="1"/>
</dbReference>
<gene>
    <name evidence="4" type="ORF">INT44_003049</name>
</gene>
<reference evidence="4" key="1">
    <citation type="submission" date="2020-12" db="EMBL/GenBank/DDBJ databases">
        <title>Metabolic potential, ecology and presence of endohyphal bacteria is reflected in genomic diversity of Mucoromycotina.</title>
        <authorList>
            <person name="Muszewska A."/>
            <person name="Okrasinska A."/>
            <person name="Steczkiewicz K."/>
            <person name="Drgas O."/>
            <person name="Orlowska M."/>
            <person name="Perlinska-Lenart U."/>
            <person name="Aleksandrzak-Piekarczyk T."/>
            <person name="Szatraj K."/>
            <person name="Zielenkiewicz U."/>
            <person name="Pilsyk S."/>
            <person name="Malc E."/>
            <person name="Mieczkowski P."/>
            <person name="Kruszewska J.S."/>
            <person name="Biernat P."/>
            <person name="Pawlowska J."/>
        </authorList>
    </citation>
    <scope>NUCLEOTIDE SEQUENCE</scope>
    <source>
        <strain evidence="4">WA0000051536</strain>
    </source>
</reference>
<evidence type="ECO:0000313" key="4">
    <source>
        <dbReference type="EMBL" id="KAG2186823.1"/>
    </source>
</evidence>
<dbReference type="InterPro" id="IPR052055">
    <property type="entry name" value="Hepadnavirus_pol/RT"/>
</dbReference>
<feature type="domain" description="Reverse transcriptase" evidence="3">
    <location>
        <begin position="336"/>
        <end position="518"/>
    </location>
</feature>
<dbReference type="AlphaFoldDB" id="A0A8H7Q7U4"/>
<keyword evidence="1" id="KW-0233">DNA recombination</keyword>
<evidence type="ECO:0000259" key="3">
    <source>
        <dbReference type="PROSITE" id="PS50878"/>
    </source>
</evidence>
<keyword evidence="5" id="KW-1185">Reference proteome</keyword>
<dbReference type="Gene3D" id="1.10.443.10">
    <property type="entry name" value="Intergrase catalytic core"/>
    <property type="match status" value="1"/>
</dbReference>
<name>A0A8H7Q7U4_9FUNG</name>
<feature type="region of interest" description="Disordered" evidence="2">
    <location>
        <begin position="836"/>
        <end position="867"/>
    </location>
</feature>
<dbReference type="InterPro" id="IPR043502">
    <property type="entry name" value="DNA/RNA_pol_sf"/>
</dbReference>
<proteinExistence type="predicted"/>
<dbReference type="Gene3D" id="3.30.70.270">
    <property type="match status" value="1"/>
</dbReference>
<feature type="compositionally biased region" description="Polar residues" evidence="2">
    <location>
        <begin position="45"/>
        <end position="55"/>
    </location>
</feature>
<comment type="caution">
    <text evidence="4">The sequence shown here is derived from an EMBL/GenBank/DDBJ whole genome shotgun (WGS) entry which is preliminary data.</text>
</comment>
<feature type="region of interest" description="Disordered" evidence="2">
    <location>
        <begin position="1"/>
        <end position="23"/>
    </location>
</feature>